<accession>A0ABS6THI5</accession>
<dbReference type="SMART" id="SM01120">
    <property type="entry name" value="Dak2"/>
    <property type="match status" value="1"/>
</dbReference>
<dbReference type="InterPro" id="IPR051812">
    <property type="entry name" value="SPI_LacAB/RpiB"/>
</dbReference>
<evidence type="ECO:0000256" key="3">
    <source>
        <dbReference type="SAM" id="Phobius"/>
    </source>
</evidence>
<reference evidence="5 6" key="1">
    <citation type="submission" date="2021-06" db="EMBL/GenBank/DDBJ databases">
        <title>Enterococcus alishanensis sp. nov., a novel lactic acid bacterium isolated from fresh coffee beans.</title>
        <authorList>
            <person name="Chen Y.-S."/>
        </authorList>
    </citation>
    <scope>NUCLEOTIDE SEQUENCE [LARGE SCALE GENOMIC DNA]</scope>
    <source>
        <strain evidence="5 6">ALS3</strain>
    </source>
</reference>
<dbReference type="PANTHER" id="PTHR43732">
    <property type="entry name" value="RIBOSE 5-PHOSPHATE ISOMERASE-RELATED"/>
    <property type="match status" value="1"/>
</dbReference>
<comment type="caution">
    <text evidence="5">The sequence shown here is derived from an EMBL/GenBank/DDBJ whole genome shotgun (WGS) entry which is preliminary data.</text>
</comment>
<sequence length="371" mass="40236">MKQLNIQQVYEMLSQIASALIQNEEQLGEIDQKIGDGDHGIGMRNGAKAILVTLHEEQQATVGDIFKKAGMAMMGSMGGASGVIFGSLFLGLAKTTKDKKTISVEDLHDGMAQAIKDIQKRGKAELGDKTMLDALIPATETLNYYKTADFMIALEKASESATVGVEKTKKYPAKFGRSKFLGDRTVGYQDAGATSVNIIFTAMYDYLKSVENTDIEKNMEGRQMKIGFGADNNAVEFKDDLKKYAEELGYEVVDFGIPVDSSVDYPAVAFDVSHAIKNKEIDRGVLCCGTGIGMAIAANKVAGIRAAQITDIYSAERAQLSNNAQIATFGAFVQGIDSAKLLLAEYLSHTFEPGTRSEPKINQISQYEAKK</sequence>
<evidence type="ECO:0000313" key="6">
    <source>
        <dbReference type="Proteomes" id="UP000774130"/>
    </source>
</evidence>
<keyword evidence="3" id="KW-1133">Transmembrane helix</keyword>
<keyword evidence="3" id="KW-0472">Membrane</keyword>
<dbReference type="InterPro" id="IPR004007">
    <property type="entry name" value="DhaL_dom"/>
</dbReference>
<evidence type="ECO:0000256" key="2">
    <source>
        <dbReference type="ARBA" id="ARBA00023235"/>
    </source>
</evidence>
<evidence type="ECO:0000256" key="1">
    <source>
        <dbReference type="ARBA" id="ARBA00008754"/>
    </source>
</evidence>
<name>A0ABS6THI5_9ENTE</name>
<protein>
    <submittedName>
        <fullName evidence="5">Dihydroxyacetone kinase subunit L</fullName>
    </submittedName>
</protein>
<evidence type="ECO:0000313" key="5">
    <source>
        <dbReference type="EMBL" id="MBV7392351.1"/>
    </source>
</evidence>
<dbReference type="NCBIfam" id="TIGR02365">
    <property type="entry name" value="dha_L_ycgS"/>
    <property type="match status" value="1"/>
</dbReference>
<dbReference type="PROSITE" id="PS51480">
    <property type="entry name" value="DHAL"/>
    <property type="match status" value="1"/>
</dbReference>
<dbReference type="InterPro" id="IPR003500">
    <property type="entry name" value="RpiB_LacA_LacB"/>
</dbReference>
<dbReference type="NCBIfam" id="TIGR00689">
    <property type="entry name" value="rpiB_lacA_lacB"/>
    <property type="match status" value="1"/>
</dbReference>
<comment type="similarity">
    <text evidence="1">Belongs to the LacAB/RpiB family.</text>
</comment>
<dbReference type="GO" id="GO:0016301">
    <property type="term" value="F:kinase activity"/>
    <property type="evidence" value="ECO:0007669"/>
    <property type="project" value="UniProtKB-KW"/>
</dbReference>
<keyword evidence="5" id="KW-0418">Kinase</keyword>
<dbReference type="Pfam" id="PF02734">
    <property type="entry name" value="Dak2"/>
    <property type="match status" value="1"/>
</dbReference>
<dbReference type="NCBIfam" id="NF004051">
    <property type="entry name" value="PRK05571.1"/>
    <property type="match status" value="1"/>
</dbReference>
<dbReference type="EMBL" id="JAHUZB010000010">
    <property type="protein sequence ID" value="MBV7392351.1"/>
    <property type="molecule type" value="Genomic_DNA"/>
</dbReference>
<feature type="domain" description="DhaL" evidence="4">
    <location>
        <begin position="7"/>
        <end position="205"/>
    </location>
</feature>
<feature type="transmembrane region" description="Helical" evidence="3">
    <location>
        <begin position="71"/>
        <end position="93"/>
    </location>
</feature>
<dbReference type="PANTHER" id="PTHR43732:SF1">
    <property type="entry name" value="RIBOSE 5-PHOSPHATE ISOMERASE"/>
    <property type="match status" value="1"/>
</dbReference>
<keyword evidence="5" id="KW-0808">Transferase</keyword>
<dbReference type="Pfam" id="PF02502">
    <property type="entry name" value="LacAB_rpiB"/>
    <property type="match status" value="1"/>
</dbReference>
<evidence type="ECO:0000259" key="4">
    <source>
        <dbReference type="PROSITE" id="PS51480"/>
    </source>
</evidence>
<keyword evidence="3" id="KW-0812">Transmembrane</keyword>
<dbReference type="Proteomes" id="UP000774130">
    <property type="component" value="Unassembled WGS sequence"/>
</dbReference>
<gene>
    <name evidence="5" type="primary">dhaL</name>
    <name evidence="5" type="ORF">KUA55_16835</name>
</gene>
<dbReference type="InterPro" id="IPR012737">
    <property type="entry name" value="DhaK_L_YcgS"/>
</dbReference>
<keyword evidence="6" id="KW-1185">Reference proteome</keyword>
<keyword evidence="2" id="KW-0413">Isomerase</keyword>
<dbReference type="RefSeq" id="WP_218327562.1">
    <property type="nucleotide sequence ID" value="NZ_JAHUZB010000010.1"/>
</dbReference>
<organism evidence="5 6">
    <name type="scientific">Enterococcus alishanensis</name>
    <dbReference type="NCBI Taxonomy" id="1303817"/>
    <lineage>
        <taxon>Bacteria</taxon>
        <taxon>Bacillati</taxon>
        <taxon>Bacillota</taxon>
        <taxon>Bacilli</taxon>
        <taxon>Lactobacillales</taxon>
        <taxon>Enterococcaceae</taxon>
        <taxon>Enterococcus</taxon>
    </lineage>
</organism>
<proteinExistence type="inferred from homology"/>